<sequence>MLNTYSELAKHTALARPVYEPGKPIEIVAREYDLDPDMILKMASNENPLGATPLGMKAALAMLDSVNLYPENSSLFLREALALKRGVSPDELVIGHGSSEIINLLAETYVDSETEVIVGEYAFFAYKLATIANGGRCIEVAMPNFQHNLKAIAEAVTSATRLIFLPSPNNPTGTANSESEVVELVESLPEHVILCFDEAYSEYLDDPPDLRALIKAGRKVICLRTFSKIYGLAGMRIGYGYCHRDLAEILNRVRFAFNVNSIAQAAALGALKDNSFVEHSRTINRAGIVQLEKGLDFLGLEWVPSKANFLLVRVENSKRVVDFLQMKGIIVRPLNGYSLSDYLRITVGTKGQNNRLLETLEECIDG</sequence>
<comment type="similarity">
    <text evidence="3 9">Belongs to the class-II pyridoxal-phosphate-dependent aminotransferase family. Histidinol-phosphate aminotransferase subfamily.</text>
</comment>
<comment type="catalytic activity">
    <reaction evidence="8 9">
        <text>L-histidinol phosphate + 2-oxoglutarate = 3-(imidazol-4-yl)-2-oxopropyl phosphate + L-glutamate</text>
        <dbReference type="Rhea" id="RHEA:23744"/>
        <dbReference type="ChEBI" id="CHEBI:16810"/>
        <dbReference type="ChEBI" id="CHEBI:29985"/>
        <dbReference type="ChEBI" id="CHEBI:57766"/>
        <dbReference type="ChEBI" id="CHEBI:57980"/>
        <dbReference type="EC" id="2.6.1.9"/>
    </reaction>
</comment>
<name>A0A2Z4ACQ5_9BACT</name>
<evidence type="ECO:0000313" key="11">
    <source>
        <dbReference type="EMBL" id="AWT59923.1"/>
    </source>
</evidence>
<dbReference type="InterPro" id="IPR015421">
    <property type="entry name" value="PyrdxlP-dep_Trfase_major"/>
</dbReference>
<dbReference type="Gene3D" id="3.40.640.10">
    <property type="entry name" value="Type I PLP-dependent aspartate aminotransferase-like (Major domain)"/>
    <property type="match status" value="1"/>
</dbReference>
<dbReference type="GO" id="GO:0030170">
    <property type="term" value="F:pyridoxal phosphate binding"/>
    <property type="evidence" value="ECO:0007669"/>
    <property type="project" value="InterPro"/>
</dbReference>
<dbReference type="InterPro" id="IPR004839">
    <property type="entry name" value="Aminotransferase_I/II_large"/>
</dbReference>
<gene>
    <name evidence="11" type="primary">hisC_2</name>
    <name evidence="9" type="synonym">hisC</name>
    <name evidence="11" type="ORF">DF168_01121</name>
</gene>
<dbReference type="InterPro" id="IPR050106">
    <property type="entry name" value="HistidinolP_aminotransfase"/>
</dbReference>
<reference evidence="11 12" key="1">
    <citation type="submission" date="2018-06" db="EMBL/GenBank/DDBJ databases">
        <title>Draft Genome Sequence of a Novel Marine Bacterium Related to the Verrucomicrobia.</title>
        <authorList>
            <person name="Vosseberg J."/>
            <person name="Martijn J."/>
            <person name="Ettema T.J.G."/>
        </authorList>
    </citation>
    <scope>NUCLEOTIDE SEQUENCE [LARGE SCALE GENOMIC DNA]</scope>
    <source>
        <strain evidence="11">TARA_B100001123</strain>
    </source>
</reference>
<evidence type="ECO:0000313" key="12">
    <source>
        <dbReference type="Proteomes" id="UP000247465"/>
    </source>
</evidence>
<keyword evidence="5 9" id="KW-0032">Aminotransferase</keyword>
<dbReference type="InterPro" id="IPR015422">
    <property type="entry name" value="PyrdxlP-dep_Trfase_small"/>
</dbReference>
<dbReference type="AlphaFoldDB" id="A0A2Z4ACQ5"/>
<dbReference type="PANTHER" id="PTHR43643:SF3">
    <property type="entry name" value="HISTIDINOL-PHOSPHATE AMINOTRANSFERASE"/>
    <property type="match status" value="1"/>
</dbReference>
<evidence type="ECO:0000256" key="9">
    <source>
        <dbReference type="HAMAP-Rule" id="MF_01023"/>
    </source>
</evidence>
<dbReference type="EMBL" id="CP029803">
    <property type="protein sequence ID" value="AWT59923.1"/>
    <property type="molecule type" value="Genomic_DNA"/>
</dbReference>
<evidence type="ECO:0000256" key="8">
    <source>
        <dbReference type="ARBA" id="ARBA00047481"/>
    </source>
</evidence>
<keyword evidence="9" id="KW-0368">Histidine biosynthesis</keyword>
<keyword evidence="7 9" id="KW-0663">Pyridoxal phosphate</keyword>
<dbReference type="CDD" id="cd00609">
    <property type="entry name" value="AAT_like"/>
    <property type="match status" value="1"/>
</dbReference>
<evidence type="ECO:0000256" key="5">
    <source>
        <dbReference type="ARBA" id="ARBA00022576"/>
    </source>
</evidence>
<evidence type="ECO:0000259" key="10">
    <source>
        <dbReference type="Pfam" id="PF00155"/>
    </source>
</evidence>
<keyword evidence="6 9" id="KW-0808">Transferase</keyword>
<dbReference type="KEGG" id="mtar:DF168_01121"/>
<dbReference type="GO" id="GO:0004400">
    <property type="term" value="F:histidinol-phosphate transaminase activity"/>
    <property type="evidence" value="ECO:0007669"/>
    <property type="project" value="UniProtKB-UniRule"/>
</dbReference>
<evidence type="ECO:0000256" key="1">
    <source>
        <dbReference type="ARBA" id="ARBA00001933"/>
    </source>
</evidence>
<organism evidence="11 12">
    <name type="scientific">Candidatus Moanibacter tarae</name>
    <dbReference type="NCBI Taxonomy" id="2200854"/>
    <lineage>
        <taxon>Bacteria</taxon>
        <taxon>Pseudomonadati</taxon>
        <taxon>Verrucomicrobiota</taxon>
        <taxon>Opitutia</taxon>
        <taxon>Puniceicoccales</taxon>
        <taxon>Puniceicoccales incertae sedis</taxon>
        <taxon>Candidatus Moanibacter</taxon>
    </lineage>
</organism>
<dbReference type="EC" id="2.6.1.9" evidence="9"/>
<accession>A0A2Z4ACQ5</accession>
<comment type="cofactor">
    <cofactor evidence="1 9">
        <name>pyridoxal 5'-phosphate</name>
        <dbReference type="ChEBI" id="CHEBI:597326"/>
    </cofactor>
</comment>
<evidence type="ECO:0000256" key="6">
    <source>
        <dbReference type="ARBA" id="ARBA00022679"/>
    </source>
</evidence>
<dbReference type="Pfam" id="PF00155">
    <property type="entry name" value="Aminotran_1_2"/>
    <property type="match status" value="1"/>
</dbReference>
<dbReference type="PANTHER" id="PTHR43643">
    <property type="entry name" value="HISTIDINOL-PHOSPHATE AMINOTRANSFERASE 2"/>
    <property type="match status" value="1"/>
</dbReference>
<evidence type="ECO:0000256" key="3">
    <source>
        <dbReference type="ARBA" id="ARBA00007970"/>
    </source>
</evidence>
<feature type="modified residue" description="N6-(pyridoxal phosphate)lysine" evidence="9">
    <location>
        <position position="228"/>
    </location>
</feature>
<dbReference type="GO" id="GO:0000105">
    <property type="term" value="P:L-histidine biosynthetic process"/>
    <property type="evidence" value="ECO:0007669"/>
    <property type="project" value="UniProtKB-UniRule"/>
</dbReference>
<keyword evidence="9" id="KW-0028">Amino-acid biosynthesis</keyword>
<dbReference type="InterPro" id="IPR005861">
    <property type="entry name" value="HisP_aminotrans"/>
</dbReference>
<evidence type="ECO:0000256" key="4">
    <source>
        <dbReference type="ARBA" id="ARBA00011738"/>
    </source>
</evidence>
<proteinExistence type="inferred from homology"/>
<comment type="subunit">
    <text evidence="4 9">Homodimer.</text>
</comment>
<dbReference type="UniPathway" id="UPA00031">
    <property type="reaction ID" value="UER00012"/>
</dbReference>
<protein>
    <recommendedName>
        <fullName evidence="9">Histidinol-phosphate aminotransferase</fullName>
        <ecNumber evidence="9">2.6.1.9</ecNumber>
    </recommendedName>
    <alternativeName>
        <fullName evidence="9">Imidazole acetol-phosphate transaminase</fullName>
    </alternativeName>
</protein>
<evidence type="ECO:0000256" key="7">
    <source>
        <dbReference type="ARBA" id="ARBA00022898"/>
    </source>
</evidence>
<dbReference type="Proteomes" id="UP000247465">
    <property type="component" value="Chromosome"/>
</dbReference>
<dbReference type="NCBIfam" id="TIGR01141">
    <property type="entry name" value="hisC"/>
    <property type="match status" value="1"/>
</dbReference>
<dbReference type="InterPro" id="IPR015424">
    <property type="entry name" value="PyrdxlP-dep_Trfase"/>
</dbReference>
<dbReference type="SUPFAM" id="SSF53383">
    <property type="entry name" value="PLP-dependent transferases"/>
    <property type="match status" value="1"/>
</dbReference>
<comment type="pathway">
    <text evidence="2 9">Amino-acid biosynthesis; L-histidine biosynthesis; L-histidine from 5-phospho-alpha-D-ribose 1-diphosphate: step 7/9.</text>
</comment>
<evidence type="ECO:0000256" key="2">
    <source>
        <dbReference type="ARBA" id="ARBA00005011"/>
    </source>
</evidence>
<dbReference type="Gene3D" id="3.90.1150.10">
    <property type="entry name" value="Aspartate Aminotransferase, domain 1"/>
    <property type="match status" value="1"/>
</dbReference>
<feature type="domain" description="Aminotransferase class I/classII large" evidence="10">
    <location>
        <begin position="39"/>
        <end position="360"/>
    </location>
</feature>
<dbReference type="HAMAP" id="MF_01023">
    <property type="entry name" value="HisC_aminotrans_2"/>
    <property type="match status" value="1"/>
</dbReference>